<proteinExistence type="predicted"/>
<geneLocation type="chloroplast" evidence="5"/>
<dbReference type="SUPFAM" id="SSF55257">
    <property type="entry name" value="RBP11-like subunits of RNA polymerase"/>
    <property type="match status" value="1"/>
</dbReference>
<organism evidence="5">
    <name type="scientific">Prasiolopsis wulf-kochii</name>
    <dbReference type="NCBI Taxonomy" id="3239232"/>
    <lineage>
        <taxon>Eukaryota</taxon>
        <taxon>Viridiplantae</taxon>
        <taxon>Chlorophyta</taxon>
        <taxon>core chlorophytes</taxon>
        <taxon>Trebouxiophyceae</taxon>
        <taxon>Prasiolales</taxon>
        <taxon>Prasiolaceae</taxon>
        <taxon>Prasiolopsis</taxon>
    </lineage>
</organism>
<evidence type="ECO:0000313" key="5">
    <source>
        <dbReference type="EMBL" id="AIT93518.1"/>
    </source>
</evidence>
<protein>
    <recommendedName>
        <fullName evidence="3">Plastid-encoded RNA polymerase subunit alpha</fullName>
    </recommendedName>
</protein>
<dbReference type="InterPro" id="IPR036643">
    <property type="entry name" value="RNApol_insert_sf"/>
</dbReference>
<dbReference type="CDD" id="cd06928">
    <property type="entry name" value="RNAP_alpha_NTD"/>
    <property type="match status" value="1"/>
</dbReference>
<dbReference type="GO" id="GO:0000428">
    <property type="term" value="C:DNA-directed RNA polymerase complex"/>
    <property type="evidence" value="ECO:0007669"/>
    <property type="project" value="UniProtKB-KW"/>
</dbReference>
<keyword evidence="2" id="KW-0804">Transcription</keyword>
<name>A0A097KK22_9CHLO</name>
<dbReference type="AlphaFoldDB" id="A0A097KK22"/>
<dbReference type="Gene3D" id="2.170.120.12">
    <property type="entry name" value="DNA-directed RNA polymerase, insert domain"/>
    <property type="match status" value="1"/>
</dbReference>
<dbReference type="InterPro" id="IPR011262">
    <property type="entry name" value="DNA-dir_RNA_pol_insert"/>
</dbReference>
<dbReference type="Pfam" id="PF01193">
    <property type="entry name" value="RNA_pol_L"/>
    <property type="match status" value="1"/>
</dbReference>
<dbReference type="InterPro" id="IPR011263">
    <property type="entry name" value="DNA-dir_RNA_pol_RpoA/D/Rpb3"/>
</dbReference>
<gene>
    <name evidence="5" type="primary">rpoA</name>
</gene>
<keyword evidence="5" id="KW-0934">Plastid</keyword>
<keyword evidence="5" id="KW-0150">Chloroplast</keyword>
<keyword evidence="1" id="KW-0240">DNA-directed RNA polymerase</keyword>
<evidence type="ECO:0000256" key="1">
    <source>
        <dbReference type="ARBA" id="ARBA00022478"/>
    </source>
</evidence>
<dbReference type="SUPFAM" id="SSF56553">
    <property type="entry name" value="Insert subdomain of RNA polymerase alpha subunit"/>
    <property type="match status" value="1"/>
</dbReference>
<dbReference type="EMBL" id="KM462862">
    <property type="protein sequence ID" value="AIT93518.1"/>
    <property type="molecule type" value="Genomic_DNA"/>
</dbReference>
<feature type="domain" description="DNA-directed RNA polymerase RpoA/D/Rpb3-type" evidence="4">
    <location>
        <begin position="20"/>
        <end position="379"/>
    </location>
</feature>
<reference evidence="5" key="1">
    <citation type="journal article" date="2014" name="BMC Evol. Biol.">
        <title>Chloroplast phylogenomic analysis resolves deep-level relationships within the green algal class Trebouxiophyceae.</title>
        <authorList>
            <person name="Lemieux C."/>
            <person name="Otis C."/>
            <person name="Turmel M."/>
        </authorList>
    </citation>
    <scope>NUCLEOTIDE SEQUENCE</scope>
</reference>
<evidence type="ECO:0000256" key="2">
    <source>
        <dbReference type="ARBA" id="ARBA00023163"/>
    </source>
</evidence>
<dbReference type="Gene3D" id="3.30.1360.10">
    <property type="entry name" value="RNA polymerase, RBP11-like subunit"/>
    <property type="match status" value="2"/>
</dbReference>
<evidence type="ECO:0000259" key="4">
    <source>
        <dbReference type="SMART" id="SM00662"/>
    </source>
</evidence>
<evidence type="ECO:0000256" key="3">
    <source>
        <dbReference type="ARBA" id="ARBA00031776"/>
    </source>
</evidence>
<dbReference type="GO" id="GO:0046983">
    <property type="term" value="F:protein dimerization activity"/>
    <property type="evidence" value="ECO:0007669"/>
    <property type="project" value="InterPro"/>
</dbReference>
<dbReference type="GO" id="GO:0003899">
    <property type="term" value="F:DNA-directed RNA polymerase activity"/>
    <property type="evidence" value="ECO:0007669"/>
    <property type="project" value="InterPro"/>
</dbReference>
<dbReference type="InterPro" id="IPR036603">
    <property type="entry name" value="RBP11-like"/>
</dbReference>
<dbReference type="GO" id="GO:0006351">
    <property type="term" value="P:DNA-templated transcription"/>
    <property type="evidence" value="ECO:0007669"/>
    <property type="project" value="InterPro"/>
</dbReference>
<dbReference type="SMART" id="SM00662">
    <property type="entry name" value="RPOLD"/>
    <property type="match status" value="1"/>
</dbReference>
<dbReference type="Pfam" id="PF01000">
    <property type="entry name" value="RNA_pol_A_bac"/>
    <property type="match status" value="1"/>
</dbReference>
<accession>A0A097KK22</accession>
<sequence length="496" mass="57348">MEHLLLSCIESRIESDRNLYSRFQLGPFDKGQGLTIANALRRTLLSELSAFAIVCVEIPGVSHEYSNLNGVRESVLDLLLNLKQIVLVSKNDHTTPEIGFLKVQGPAIIKSSDLKLPAHFQCADPTQYIATLSNNGNLEMKFMICKGKNFLIQTSFELITQKFQLHFSTEQKKSSSISLPLNFQSDKAISFKTDYTDGVATYRKKNKYQKLKNQTLNFATSRSEENRLEHFLHSCWKKRVTKIRGIHTKYKKKRLSENFLDQKFFKKVEKNLLYSTLNVSEFQSFRNLVYTQNLKRNSITNILLVDSTFMPVLKVNFSVQNVNKFYKVKNGTLVNQFQRKTGKEKIFLEVWTNGSIYPKNAIYLASKYIIDLFVPFQKTYLAKPWLTKVIPPSVLPDKKSSLANLLERKNVSLIKSRFNQNCFNLSSNYSKNFLQNLYSYKKLNFLQNAKAQHKKNVLKPAWPFACVGSQLTKKKNVRYTKNFPGFSKYQKSKKKT</sequence>